<evidence type="ECO:0000256" key="2">
    <source>
        <dbReference type="SAM" id="Phobius"/>
    </source>
</evidence>
<dbReference type="EMBL" id="JALJOS010000001">
    <property type="protein sequence ID" value="KAK9844750.1"/>
    <property type="molecule type" value="Genomic_DNA"/>
</dbReference>
<protein>
    <submittedName>
        <fullName evidence="3">Uncharacterized protein</fullName>
    </submittedName>
</protein>
<keyword evidence="2" id="KW-1133">Transmembrane helix</keyword>
<sequence length="285" mass="30197">MDLASSTCSCSGQRGWQNPTSNARRLPIHRHRSQQVNRLQHPFTASQLPVRSIPARAQSRQQQSAGTATVDPVLAVCQELFASTQQNAGSALLPLTLSIAAALLWGPGAALALPGVATPLPLQILGFLLNNPIVTLVIAGVAIWAIPRLARAAVRFILIPAAVLGLAYLVISNPQTSFAFAGTALSYVSSHPVITSAVILVGLSFVLSPYILVAGASVLLIGGYNFLPSQFRYLIPAPIVEADKQLTGVRQRLFKSGQELQREAPSVKSDPDDIFGRLGNIVSAN</sequence>
<keyword evidence="2" id="KW-0472">Membrane</keyword>
<dbReference type="AlphaFoldDB" id="A0AAW1SF71"/>
<feature type="transmembrane region" description="Helical" evidence="2">
    <location>
        <begin position="152"/>
        <end position="171"/>
    </location>
</feature>
<proteinExistence type="predicted"/>
<accession>A0AAW1SF71</accession>
<evidence type="ECO:0000256" key="1">
    <source>
        <dbReference type="SAM" id="MobiDB-lite"/>
    </source>
</evidence>
<feature type="transmembrane region" description="Helical" evidence="2">
    <location>
        <begin position="91"/>
        <end position="113"/>
    </location>
</feature>
<gene>
    <name evidence="3" type="ORF">WJX74_006341</name>
</gene>
<keyword evidence="4" id="KW-1185">Reference proteome</keyword>
<evidence type="ECO:0000313" key="3">
    <source>
        <dbReference type="EMBL" id="KAK9844750.1"/>
    </source>
</evidence>
<name>A0AAW1SF71_9CHLO</name>
<keyword evidence="2" id="KW-0812">Transmembrane</keyword>
<feature type="transmembrane region" description="Helical" evidence="2">
    <location>
        <begin position="125"/>
        <end position="146"/>
    </location>
</feature>
<organism evidence="3 4">
    <name type="scientific">Apatococcus lobatus</name>
    <dbReference type="NCBI Taxonomy" id="904363"/>
    <lineage>
        <taxon>Eukaryota</taxon>
        <taxon>Viridiplantae</taxon>
        <taxon>Chlorophyta</taxon>
        <taxon>core chlorophytes</taxon>
        <taxon>Trebouxiophyceae</taxon>
        <taxon>Chlorellales</taxon>
        <taxon>Chlorellaceae</taxon>
        <taxon>Apatococcus</taxon>
    </lineage>
</organism>
<feature type="transmembrane region" description="Helical" evidence="2">
    <location>
        <begin position="207"/>
        <end position="227"/>
    </location>
</feature>
<reference evidence="3 4" key="1">
    <citation type="journal article" date="2024" name="Nat. Commun.">
        <title>Phylogenomics reveals the evolutionary origins of lichenization in chlorophyte algae.</title>
        <authorList>
            <person name="Puginier C."/>
            <person name="Libourel C."/>
            <person name="Otte J."/>
            <person name="Skaloud P."/>
            <person name="Haon M."/>
            <person name="Grisel S."/>
            <person name="Petersen M."/>
            <person name="Berrin J.G."/>
            <person name="Delaux P.M."/>
            <person name="Dal Grande F."/>
            <person name="Keller J."/>
        </authorList>
    </citation>
    <scope>NUCLEOTIDE SEQUENCE [LARGE SCALE GENOMIC DNA]</scope>
    <source>
        <strain evidence="3 4">SAG 2145</strain>
    </source>
</reference>
<dbReference type="Proteomes" id="UP001438707">
    <property type="component" value="Unassembled WGS sequence"/>
</dbReference>
<feature type="region of interest" description="Disordered" evidence="1">
    <location>
        <begin position="1"/>
        <end position="23"/>
    </location>
</feature>
<evidence type="ECO:0000313" key="4">
    <source>
        <dbReference type="Proteomes" id="UP001438707"/>
    </source>
</evidence>
<comment type="caution">
    <text evidence="3">The sequence shown here is derived from an EMBL/GenBank/DDBJ whole genome shotgun (WGS) entry which is preliminary data.</text>
</comment>